<dbReference type="Proteomes" id="UP000754883">
    <property type="component" value="Unassembled WGS sequence"/>
</dbReference>
<proteinExistence type="inferred from homology"/>
<gene>
    <name evidence="2" type="ORF">CBYS24578_00012272</name>
</gene>
<keyword evidence="3" id="KW-1185">Reference proteome</keyword>
<dbReference type="SUPFAM" id="SSF54909">
    <property type="entry name" value="Dimeric alpha+beta barrel"/>
    <property type="match status" value="1"/>
</dbReference>
<dbReference type="NCBIfam" id="TIGR02118">
    <property type="entry name" value="EthD family reductase"/>
    <property type="match status" value="1"/>
</dbReference>
<dbReference type="GO" id="GO:0016491">
    <property type="term" value="F:oxidoreductase activity"/>
    <property type="evidence" value="ECO:0007669"/>
    <property type="project" value="InterPro"/>
</dbReference>
<comment type="caution">
    <text evidence="2">The sequence shown here is derived from an EMBL/GenBank/DDBJ whole genome shotgun (WGS) entry which is preliminary data.</text>
</comment>
<dbReference type="Gene3D" id="3.30.70.100">
    <property type="match status" value="1"/>
</dbReference>
<comment type="similarity">
    <text evidence="1">Belongs to the tpcK family.</text>
</comment>
<dbReference type="PANTHER" id="PTHR40260">
    <property type="entry name" value="BLR8190 PROTEIN"/>
    <property type="match status" value="1"/>
</dbReference>
<evidence type="ECO:0000313" key="2">
    <source>
        <dbReference type="EMBL" id="CAG9984547.1"/>
    </source>
</evidence>
<name>A0A9N9UF49_9HYPO</name>
<dbReference type="InterPro" id="IPR011008">
    <property type="entry name" value="Dimeric_a/b-barrel"/>
</dbReference>
<dbReference type="PANTHER" id="PTHR40260:SF2">
    <property type="entry name" value="BLR8190 PROTEIN"/>
    <property type="match status" value="1"/>
</dbReference>
<protein>
    <recommendedName>
        <fullName evidence="4">EthD domain-containing protein</fullName>
    </recommendedName>
</protein>
<evidence type="ECO:0008006" key="4">
    <source>
        <dbReference type="Google" id="ProtNLM"/>
    </source>
</evidence>
<reference evidence="2" key="1">
    <citation type="submission" date="2021-10" db="EMBL/GenBank/DDBJ databases">
        <authorList>
            <person name="Piombo E."/>
        </authorList>
    </citation>
    <scope>NUCLEOTIDE SEQUENCE</scope>
</reference>
<dbReference type="InterPro" id="IPR009799">
    <property type="entry name" value="EthD_dom"/>
</dbReference>
<evidence type="ECO:0000256" key="1">
    <source>
        <dbReference type="ARBA" id="ARBA00005986"/>
    </source>
</evidence>
<evidence type="ECO:0000313" key="3">
    <source>
        <dbReference type="Proteomes" id="UP000754883"/>
    </source>
</evidence>
<sequence>MGTITTTALYPRTEGKKFDIKYYIESHLPLAEKIWGPLGMKDWSVVAFKDDEAGNKPLYRYKVVSRWTSIDAIKKATTTAEGKAVLDDAVNYTDEVPIVLVGEEAGTKSIDFASD</sequence>
<accession>A0A9N9UF49</accession>
<dbReference type="OrthoDB" id="4892971at2759"/>
<dbReference type="AlphaFoldDB" id="A0A9N9UF49"/>
<organism evidence="2 3">
    <name type="scientific">Clonostachys byssicola</name>
    <dbReference type="NCBI Taxonomy" id="160290"/>
    <lineage>
        <taxon>Eukaryota</taxon>
        <taxon>Fungi</taxon>
        <taxon>Dikarya</taxon>
        <taxon>Ascomycota</taxon>
        <taxon>Pezizomycotina</taxon>
        <taxon>Sordariomycetes</taxon>
        <taxon>Hypocreomycetidae</taxon>
        <taxon>Hypocreales</taxon>
        <taxon>Bionectriaceae</taxon>
        <taxon>Clonostachys</taxon>
    </lineage>
</organism>
<dbReference type="EMBL" id="CABFNO020001387">
    <property type="protein sequence ID" value="CAG9984547.1"/>
    <property type="molecule type" value="Genomic_DNA"/>
</dbReference>